<sequence length="91" mass="8584">MAAAGVLPAAGGGGGGLSTSASISSISPPGVRGGVAPPPPPAAPAARVHFAALDANQMLDLVVSLADLGVYPGDGWMAAHEQRMAALAGGG</sequence>
<name>A0AAD3DMS8_9CHLO</name>
<keyword evidence="3" id="KW-1185">Reference proteome</keyword>
<evidence type="ECO:0000256" key="1">
    <source>
        <dbReference type="SAM" id="MobiDB-lite"/>
    </source>
</evidence>
<gene>
    <name evidence="2" type="ORF">Agub_g6090</name>
</gene>
<accession>A0AAD3DMS8</accession>
<reference evidence="2 3" key="1">
    <citation type="journal article" date="2021" name="Sci. Rep.">
        <title>Genome sequencing of the multicellular alga Astrephomene provides insights into convergent evolution of germ-soma differentiation.</title>
        <authorList>
            <person name="Yamashita S."/>
            <person name="Yamamoto K."/>
            <person name="Matsuzaki R."/>
            <person name="Suzuki S."/>
            <person name="Yamaguchi H."/>
            <person name="Hirooka S."/>
            <person name="Minakuchi Y."/>
            <person name="Miyagishima S."/>
            <person name="Kawachi M."/>
            <person name="Toyoda A."/>
            <person name="Nozaki H."/>
        </authorList>
    </citation>
    <scope>NUCLEOTIDE SEQUENCE [LARGE SCALE GENOMIC DNA]</scope>
    <source>
        <strain evidence="2 3">NIES-4017</strain>
    </source>
</reference>
<feature type="region of interest" description="Disordered" evidence="1">
    <location>
        <begin position="1"/>
        <end position="43"/>
    </location>
</feature>
<comment type="caution">
    <text evidence="2">The sequence shown here is derived from an EMBL/GenBank/DDBJ whole genome shotgun (WGS) entry which is preliminary data.</text>
</comment>
<proteinExistence type="predicted"/>
<organism evidence="2 3">
    <name type="scientific">Astrephomene gubernaculifera</name>
    <dbReference type="NCBI Taxonomy" id="47775"/>
    <lineage>
        <taxon>Eukaryota</taxon>
        <taxon>Viridiplantae</taxon>
        <taxon>Chlorophyta</taxon>
        <taxon>core chlorophytes</taxon>
        <taxon>Chlorophyceae</taxon>
        <taxon>CS clade</taxon>
        <taxon>Chlamydomonadales</taxon>
        <taxon>Astrephomenaceae</taxon>
        <taxon>Astrephomene</taxon>
    </lineage>
</organism>
<evidence type="ECO:0000313" key="3">
    <source>
        <dbReference type="Proteomes" id="UP001054857"/>
    </source>
</evidence>
<protein>
    <submittedName>
        <fullName evidence="2">Uncharacterized protein</fullName>
    </submittedName>
</protein>
<evidence type="ECO:0000313" key="2">
    <source>
        <dbReference type="EMBL" id="GFR44759.1"/>
    </source>
</evidence>
<feature type="compositionally biased region" description="Low complexity" evidence="1">
    <location>
        <begin position="18"/>
        <end position="30"/>
    </location>
</feature>
<feature type="non-terminal residue" evidence="2">
    <location>
        <position position="1"/>
    </location>
</feature>
<dbReference type="Proteomes" id="UP001054857">
    <property type="component" value="Unassembled WGS sequence"/>
</dbReference>
<dbReference type="AlphaFoldDB" id="A0AAD3DMS8"/>
<dbReference type="EMBL" id="BMAR01000008">
    <property type="protein sequence ID" value="GFR44759.1"/>
    <property type="molecule type" value="Genomic_DNA"/>
</dbReference>